<evidence type="ECO:0000313" key="3">
    <source>
        <dbReference type="EMBL" id="KZP00500.1"/>
    </source>
</evidence>
<feature type="compositionally biased region" description="Polar residues" evidence="1">
    <location>
        <begin position="28"/>
        <end position="38"/>
    </location>
</feature>
<dbReference type="GO" id="GO:0000175">
    <property type="term" value="F:3'-5'-RNA exonuclease activity"/>
    <property type="evidence" value="ECO:0007669"/>
    <property type="project" value="TreeGrafter"/>
</dbReference>
<protein>
    <submittedName>
        <fullName evidence="3">RNB-domain-containing protein</fullName>
    </submittedName>
</protein>
<dbReference type="GO" id="GO:0003723">
    <property type="term" value="F:RNA binding"/>
    <property type="evidence" value="ECO:0007669"/>
    <property type="project" value="InterPro"/>
</dbReference>
<evidence type="ECO:0000259" key="2">
    <source>
        <dbReference type="SMART" id="SM00955"/>
    </source>
</evidence>
<keyword evidence="4" id="KW-1185">Reference proteome</keyword>
<evidence type="ECO:0000313" key="4">
    <source>
        <dbReference type="Proteomes" id="UP000076738"/>
    </source>
</evidence>
<dbReference type="PANTHER" id="PTHR23355:SF65">
    <property type="entry name" value="EXORIBONUCLEASE CYT-4, PUTATIVE (AFU_ORTHOLOGUE AFUA_7G01550)-RELATED"/>
    <property type="match status" value="1"/>
</dbReference>
<evidence type="ECO:0000256" key="1">
    <source>
        <dbReference type="SAM" id="MobiDB-lite"/>
    </source>
</evidence>
<sequence>MNCIAGPSRVITRGPLRALRHASSASAQTAPSLPTNFGQFLPREHPGAAGEHHTPQDILKAAAQGPSPGWSWKPPPDRRGASEKRALEKLVRQQHTPHPHPKQIEFENARAPMDEFGDGSLDNEGLESVPLGSIIELRRSRGAVYLACLIGRVMGLDTSKTLLRSLSPSGFVLTHSLHDIYFTVPSYFPKALVNACGFGELPTNRVEENSRLAIIRRLSELSRDVEKTLIAIKPRAASLHKSFRAADPDAWAALSVIDAARFIDRTNPSKMPATRTIFATHKYMFNDATRFLMDPLRHRVSQAFNVRPESDVDAIVKTRDWILNDDPILQRFIERAGSVIRESRSIRRTSGPIEPIKTPSPTLPLFSASDKKIIRALQISVERTRFVQDDPLELSGEAIVKQTGLFEDLPEHREALSLFLSELGIYTPWKDFTENRILVPRRTKEQAEAFEEDGRQMLKLHEERKNIVGPEAPLDLCRHDHCNFIRHDFGQLPVYVIDDPTAEELDDGISSESIPGSDDLRIHIHIADPTRLLHPDNVFSREARNRAGTVYFVDHTIPMLPGTLVNAGMTLQPGGPLHTLTFSARVDPSGDLSDIEIRPGLIHNVTRITYDEIEAGLGSGPPYNSDLCRLLSADSEAPATHSPNPALPTDALQQLQTAAKWMQQRRMSRDWFFRSSPSAEIDLETRDLPGNPPLPASPTLWHGFPKAKIQHVVGVGPSHALVAEYMMACARMAGKWAYERGIPLIYRGSESPIAPGPDAVAEALTLRDEANMVDEKVFARLGIVAVPAKVGVEPMRHFSMGVSRKEGGYARVTSPLRRYSDLVNHWMIKAALRDPSLRLLPYSKAELAAIATELHYRETMLARQMRANRRLWLCRFVFQALATDEYPEARDMLRTSISAVVIDTVQVDVSGKPHEMEISILDLGEKGVLNSLTREQGNRLSAGDEIKVRVSHVLLESVPRIYCDLVEE</sequence>
<dbReference type="InterPro" id="IPR001900">
    <property type="entry name" value="RNase_II/R"/>
</dbReference>
<accession>A0A167R2W5</accession>
<organism evidence="3 4">
    <name type="scientific">Calocera viscosa (strain TUFC12733)</name>
    <dbReference type="NCBI Taxonomy" id="1330018"/>
    <lineage>
        <taxon>Eukaryota</taxon>
        <taxon>Fungi</taxon>
        <taxon>Dikarya</taxon>
        <taxon>Basidiomycota</taxon>
        <taxon>Agaricomycotina</taxon>
        <taxon>Dacrymycetes</taxon>
        <taxon>Dacrymycetales</taxon>
        <taxon>Dacrymycetaceae</taxon>
        <taxon>Calocera</taxon>
    </lineage>
</organism>
<feature type="compositionally biased region" description="Basic and acidic residues" evidence="1">
    <location>
        <begin position="42"/>
        <end position="55"/>
    </location>
</feature>
<reference evidence="3 4" key="1">
    <citation type="journal article" date="2016" name="Mol. Biol. Evol.">
        <title>Comparative Genomics of Early-Diverging Mushroom-Forming Fungi Provides Insights into the Origins of Lignocellulose Decay Capabilities.</title>
        <authorList>
            <person name="Nagy L.G."/>
            <person name="Riley R."/>
            <person name="Tritt A."/>
            <person name="Adam C."/>
            <person name="Daum C."/>
            <person name="Floudas D."/>
            <person name="Sun H."/>
            <person name="Yadav J.S."/>
            <person name="Pangilinan J."/>
            <person name="Larsson K.H."/>
            <person name="Matsuura K."/>
            <person name="Barry K."/>
            <person name="Labutti K."/>
            <person name="Kuo R."/>
            <person name="Ohm R.A."/>
            <person name="Bhattacharya S.S."/>
            <person name="Shirouzu T."/>
            <person name="Yoshinaga Y."/>
            <person name="Martin F.M."/>
            <person name="Grigoriev I.V."/>
            <person name="Hibbett D.S."/>
        </authorList>
    </citation>
    <scope>NUCLEOTIDE SEQUENCE [LARGE SCALE GENOMIC DNA]</scope>
    <source>
        <strain evidence="3 4">TUFC12733</strain>
    </source>
</reference>
<feature type="region of interest" description="Disordered" evidence="1">
    <location>
        <begin position="21"/>
        <end position="82"/>
    </location>
</feature>
<gene>
    <name evidence="3" type="ORF">CALVIDRAFT_524819</name>
</gene>
<proteinExistence type="predicted"/>
<name>A0A167R2W5_CALVF</name>
<dbReference type="EMBL" id="KV417269">
    <property type="protein sequence ID" value="KZP00500.1"/>
    <property type="molecule type" value="Genomic_DNA"/>
</dbReference>
<dbReference type="SUPFAM" id="SSF50249">
    <property type="entry name" value="Nucleic acid-binding proteins"/>
    <property type="match status" value="1"/>
</dbReference>
<dbReference type="GO" id="GO:0006402">
    <property type="term" value="P:mRNA catabolic process"/>
    <property type="evidence" value="ECO:0007669"/>
    <property type="project" value="TreeGrafter"/>
</dbReference>
<feature type="domain" description="RNB" evidence="2">
    <location>
        <begin position="486"/>
        <end position="834"/>
    </location>
</feature>
<dbReference type="Proteomes" id="UP000076738">
    <property type="component" value="Unassembled WGS sequence"/>
</dbReference>
<dbReference type="Pfam" id="PF00773">
    <property type="entry name" value="RNB"/>
    <property type="match status" value="1"/>
</dbReference>
<dbReference type="OrthoDB" id="2285229at2759"/>
<dbReference type="InterPro" id="IPR050180">
    <property type="entry name" value="RNR_Ribonuclease"/>
</dbReference>
<dbReference type="AlphaFoldDB" id="A0A167R2W5"/>
<dbReference type="InterPro" id="IPR012340">
    <property type="entry name" value="NA-bd_OB-fold"/>
</dbReference>
<dbReference type="GO" id="GO:0000932">
    <property type="term" value="C:P-body"/>
    <property type="evidence" value="ECO:0007669"/>
    <property type="project" value="TreeGrafter"/>
</dbReference>
<dbReference type="STRING" id="1330018.A0A167R2W5"/>
<dbReference type="PANTHER" id="PTHR23355">
    <property type="entry name" value="RIBONUCLEASE"/>
    <property type="match status" value="1"/>
</dbReference>
<dbReference type="SMART" id="SM00955">
    <property type="entry name" value="RNB"/>
    <property type="match status" value="1"/>
</dbReference>